<evidence type="ECO:0000256" key="1">
    <source>
        <dbReference type="SAM" id="Phobius"/>
    </source>
</evidence>
<protein>
    <submittedName>
        <fullName evidence="2">Uncharacterized protein</fullName>
    </submittedName>
</protein>
<keyword evidence="3" id="KW-1185">Reference proteome</keyword>
<gene>
    <name evidence="2" type="ORF">F4561_002958</name>
</gene>
<keyword evidence="1" id="KW-0812">Transmembrane</keyword>
<dbReference type="RefSeq" id="WP_184579370.1">
    <property type="nucleotide sequence ID" value="NZ_JACHJT010000001.1"/>
</dbReference>
<dbReference type="AlphaFoldDB" id="A0A7W7RIF8"/>
<keyword evidence="1" id="KW-0472">Membrane</keyword>
<name>A0A7W7RIF8_9ACTN</name>
<sequence>MTAVQRRYVLWVTGLALVLIAGSLWWLAEPDESGERYGSQEAFAAFVEEWPTTGTGDAGAADRDAFVAEAKDEACGDPEECHLLLWGYEEDSNYSGDETEVELSALVAEPGDDEEERDTIRVTSVTRTETETDSGIETETRVGDPRAVPVTVPTLSFTIGLKDAFLFPAGVENIGELRYSEEEDGVVEEELAVPDDADADRVRWTDGRNWWASSNSAGMEPIIRYELDGETVYRTARNHRACVGEGESFCPIEFPSEEVLVSLRTVWEGHHEFDPSRGGTLDLNDSIKIDGSFDGLFTEDTTTSHGGVARMRLEKGESETETKNTEEITAYAIYYENGYPATLSAYQDIPPQEGAQFGDGDGLEKFTRVAVFGNPVMMTSTELQLDPLVPVAFHPSGEPPLAAPRTETETENEDFTIYEPIDPDDWSPMAFTHLDGDGGPVATQWLVHTSLRS</sequence>
<reference evidence="2 3" key="1">
    <citation type="submission" date="2020-08" db="EMBL/GenBank/DDBJ databases">
        <title>Sequencing the genomes of 1000 actinobacteria strains.</title>
        <authorList>
            <person name="Klenk H.-P."/>
        </authorList>
    </citation>
    <scope>NUCLEOTIDE SEQUENCE [LARGE SCALE GENOMIC DNA]</scope>
    <source>
        <strain evidence="2 3">DSM 102030</strain>
    </source>
</reference>
<dbReference type="Proteomes" id="UP000523007">
    <property type="component" value="Unassembled WGS sequence"/>
</dbReference>
<accession>A0A7W7RIF8</accession>
<comment type="caution">
    <text evidence="2">The sequence shown here is derived from an EMBL/GenBank/DDBJ whole genome shotgun (WGS) entry which is preliminary data.</text>
</comment>
<evidence type="ECO:0000313" key="3">
    <source>
        <dbReference type="Proteomes" id="UP000523007"/>
    </source>
</evidence>
<organism evidence="2 3">
    <name type="scientific">Lipingzhangella halophila</name>
    <dbReference type="NCBI Taxonomy" id="1783352"/>
    <lineage>
        <taxon>Bacteria</taxon>
        <taxon>Bacillati</taxon>
        <taxon>Actinomycetota</taxon>
        <taxon>Actinomycetes</taxon>
        <taxon>Streptosporangiales</taxon>
        <taxon>Nocardiopsidaceae</taxon>
        <taxon>Lipingzhangella</taxon>
    </lineage>
</organism>
<dbReference type="EMBL" id="JACHJT010000001">
    <property type="protein sequence ID" value="MBB4932138.1"/>
    <property type="molecule type" value="Genomic_DNA"/>
</dbReference>
<keyword evidence="1" id="KW-1133">Transmembrane helix</keyword>
<proteinExistence type="predicted"/>
<evidence type="ECO:0000313" key="2">
    <source>
        <dbReference type="EMBL" id="MBB4932138.1"/>
    </source>
</evidence>
<feature type="transmembrane region" description="Helical" evidence="1">
    <location>
        <begin position="9"/>
        <end position="28"/>
    </location>
</feature>